<dbReference type="SUPFAM" id="SSF50249">
    <property type="entry name" value="Nucleic acid-binding proteins"/>
    <property type="match status" value="1"/>
</dbReference>
<dbReference type="AlphaFoldDB" id="A0A7G9WJV2"/>
<dbReference type="Gene3D" id="2.40.50.140">
    <property type="entry name" value="Nucleic acid-binding proteins"/>
    <property type="match status" value="1"/>
</dbReference>
<sequence>MADIKKKARWHMTITNNGKVMYDGSAAGVPCLVHGRIYEMKDLVTCTSGKKYVKFIVASYGKVNTETKERLPGSHLYCCAWNETAELISNNFKVGRWIDILCNYDTQKYGDKFYNSFVVKQILTDMQGAKIVPDFDSPDYVGLPNLPY</sequence>
<keyword evidence="1" id="KW-0238">DNA-binding</keyword>
<reference evidence="1 2" key="1">
    <citation type="submission" date="2020-08" db="EMBL/GenBank/DDBJ databases">
        <authorList>
            <person name="Ren C."/>
            <person name="Gu Y."/>
            <person name="Xu Y."/>
        </authorList>
    </citation>
    <scope>NUCLEOTIDE SEQUENCE [LARGE SCALE GENOMIC DNA]</scope>
    <source>
        <strain evidence="1 2">LBM18003</strain>
    </source>
</reference>
<gene>
    <name evidence="1" type="ORF">H6X83_04895</name>
</gene>
<organism evidence="1 2">
    <name type="scientific">Caproicibacterium amylolyticum</name>
    <dbReference type="NCBI Taxonomy" id="2766537"/>
    <lineage>
        <taxon>Bacteria</taxon>
        <taxon>Bacillati</taxon>
        <taxon>Bacillota</taxon>
        <taxon>Clostridia</taxon>
        <taxon>Eubacteriales</taxon>
        <taxon>Oscillospiraceae</taxon>
        <taxon>Caproicibacterium</taxon>
    </lineage>
</organism>
<dbReference type="GO" id="GO:0003677">
    <property type="term" value="F:DNA binding"/>
    <property type="evidence" value="ECO:0007669"/>
    <property type="project" value="UniProtKB-KW"/>
</dbReference>
<evidence type="ECO:0000313" key="2">
    <source>
        <dbReference type="Proteomes" id="UP000516046"/>
    </source>
</evidence>
<name>A0A7G9WJV2_9FIRM</name>
<protein>
    <submittedName>
        <fullName evidence="1">Single-stranded DNA-binding protein</fullName>
    </submittedName>
</protein>
<dbReference type="KEGG" id="caml:H6X83_04895"/>
<dbReference type="RefSeq" id="WP_212508034.1">
    <property type="nucleotide sequence ID" value="NZ_CP060696.1"/>
</dbReference>
<proteinExistence type="predicted"/>
<evidence type="ECO:0000313" key="1">
    <source>
        <dbReference type="EMBL" id="QNO18964.1"/>
    </source>
</evidence>
<dbReference type="Proteomes" id="UP000516046">
    <property type="component" value="Chromosome"/>
</dbReference>
<accession>A0A7G9WJV2</accession>
<dbReference type="EMBL" id="CP060696">
    <property type="protein sequence ID" value="QNO18964.1"/>
    <property type="molecule type" value="Genomic_DNA"/>
</dbReference>
<keyword evidence="2" id="KW-1185">Reference proteome</keyword>
<dbReference type="InterPro" id="IPR012340">
    <property type="entry name" value="NA-bd_OB-fold"/>
</dbReference>